<gene>
    <name evidence="1" type="ORF">XM53_18745</name>
</gene>
<dbReference type="PATRIC" id="fig|1641875.4.peg.2278"/>
<evidence type="ECO:0000313" key="1">
    <source>
        <dbReference type="EMBL" id="KRS10961.1"/>
    </source>
</evidence>
<name>A0A0T5NQ57_9RHOB</name>
<dbReference type="EMBL" id="LAXJ01000025">
    <property type="protein sequence ID" value="KRS10961.1"/>
    <property type="molecule type" value="Genomic_DNA"/>
</dbReference>
<reference evidence="1 2" key="1">
    <citation type="submission" date="2015-04" db="EMBL/GenBank/DDBJ databases">
        <title>The draft genome sequence of Roseovarius sp.R12b.</title>
        <authorList>
            <person name="Li G."/>
            <person name="Lai Q."/>
            <person name="Shao Z."/>
            <person name="Yan P."/>
        </authorList>
    </citation>
    <scope>NUCLEOTIDE SEQUENCE [LARGE SCALE GENOMIC DNA]</scope>
    <source>
        <strain evidence="1 2">R12B</strain>
    </source>
</reference>
<proteinExistence type="predicted"/>
<comment type="caution">
    <text evidence="1">The sequence shown here is derived from an EMBL/GenBank/DDBJ whole genome shotgun (WGS) entry which is preliminary data.</text>
</comment>
<keyword evidence="2" id="KW-1185">Reference proteome</keyword>
<dbReference type="AlphaFoldDB" id="A0A0T5NQ57"/>
<sequence>MAPPLSGQHRPVAAAFPQIPPIARQGADFDNPPRKAYPFFTEKETAMPDHSKTGTMIPANTFALTVAADGTREILMPDGDPQDEMPPAVAALTAVFIRMETDPHFIRDQIAWLDARPTA</sequence>
<dbReference type="Proteomes" id="UP000051295">
    <property type="component" value="Unassembled WGS sequence"/>
</dbReference>
<organism evidence="1 2">
    <name type="scientific">Roseovarius atlanticus</name>
    <dbReference type="NCBI Taxonomy" id="1641875"/>
    <lineage>
        <taxon>Bacteria</taxon>
        <taxon>Pseudomonadati</taxon>
        <taxon>Pseudomonadota</taxon>
        <taxon>Alphaproteobacteria</taxon>
        <taxon>Rhodobacterales</taxon>
        <taxon>Roseobacteraceae</taxon>
        <taxon>Roseovarius</taxon>
    </lineage>
</organism>
<accession>A0A0T5NQ57</accession>
<evidence type="ECO:0000313" key="2">
    <source>
        <dbReference type="Proteomes" id="UP000051295"/>
    </source>
</evidence>
<dbReference type="STRING" id="1641875.XM53_18745"/>
<protein>
    <submittedName>
        <fullName evidence="1">Uncharacterized protein</fullName>
    </submittedName>
</protein>